<dbReference type="InterPro" id="IPR023198">
    <property type="entry name" value="PGP-like_dom2"/>
</dbReference>
<dbReference type="Gene3D" id="1.10.150.240">
    <property type="entry name" value="Putative phosphatase, domain 2"/>
    <property type="match status" value="1"/>
</dbReference>
<keyword evidence="5" id="KW-0119">Carbohydrate metabolism</keyword>
<dbReference type="Gene3D" id="3.40.50.1000">
    <property type="entry name" value="HAD superfamily/HAD-like"/>
    <property type="match status" value="1"/>
</dbReference>
<proteinExistence type="inferred from homology"/>
<dbReference type="NCBIfam" id="NF008087">
    <property type="entry name" value="PRK10826.1"/>
    <property type="match status" value="1"/>
</dbReference>
<dbReference type="Proteomes" id="UP000811844">
    <property type="component" value="Unassembled WGS sequence"/>
</dbReference>
<evidence type="ECO:0000313" key="7">
    <source>
        <dbReference type="Proteomes" id="UP000811844"/>
    </source>
</evidence>
<protein>
    <submittedName>
        <fullName evidence="6">Hexitol phosphatase HxpB</fullName>
    </submittedName>
</protein>
<dbReference type="SFLD" id="SFLDG01129">
    <property type="entry name" value="C1.5:_HAD__Beta-PGM__Phosphata"/>
    <property type="match status" value="1"/>
</dbReference>
<dbReference type="InterPro" id="IPR006439">
    <property type="entry name" value="HAD-SF_hydro_IA"/>
</dbReference>
<dbReference type="InterPro" id="IPR051600">
    <property type="entry name" value="Beta-PGM-like"/>
</dbReference>
<evidence type="ECO:0000256" key="4">
    <source>
        <dbReference type="ARBA" id="ARBA00022842"/>
    </source>
</evidence>
<keyword evidence="3" id="KW-0479">Metal-binding</keyword>
<dbReference type="SFLD" id="SFLDG01135">
    <property type="entry name" value="C1.5.6:_HAD__Beta-PGM__Phospha"/>
    <property type="match status" value="1"/>
</dbReference>
<keyword evidence="4" id="KW-0460">Magnesium</keyword>
<reference evidence="6 7" key="1">
    <citation type="submission" date="2020-02" db="EMBL/GenBank/DDBJ databases">
        <title>Shewanella WXL01 sp. nov., a marine bacterium isolated from green algae in Luhuitou Fringing Reef (Northern South China Sea).</title>
        <authorList>
            <person name="Wang X."/>
        </authorList>
    </citation>
    <scope>NUCLEOTIDE SEQUENCE [LARGE SCALE GENOMIC DNA]</scope>
    <source>
        <strain evidence="6 7">MCCC 1A01895</strain>
    </source>
</reference>
<dbReference type="PANTHER" id="PTHR46193">
    <property type="entry name" value="6-PHOSPHOGLUCONATE PHOSPHATASE"/>
    <property type="match status" value="1"/>
</dbReference>
<dbReference type="SFLD" id="SFLDS00003">
    <property type="entry name" value="Haloacid_Dehalogenase"/>
    <property type="match status" value="1"/>
</dbReference>
<evidence type="ECO:0000256" key="5">
    <source>
        <dbReference type="ARBA" id="ARBA00023277"/>
    </source>
</evidence>
<dbReference type="EMBL" id="JAAIKR010000015">
    <property type="protein sequence ID" value="MBR9729113.1"/>
    <property type="molecule type" value="Genomic_DNA"/>
</dbReference>
<dbReference type="PANTHER" id="PTHR46193:SF18">
    <property type="entry name" value="HEXITOL PHOSPHATASE B"/>
    <property type="match status" value="1"/>
</dbReference>
<dbReference type="PRINTS" id="PR00413">
    <property type="entry name" value="HADHALOGNASE"/>
</dbReference>
<evidence type="ECO:0000256" key="2">
    <source>
        <dbReference type="ARBA" id="ARBA00006171"/>
    </source>
</evidence>
<dbReference type="SUPFAM" id="SSF56784">
    <property type="entry name" value="HAD-like"/>
    <property type="match status" value="1"/>
</dbReference>
<gene>
    <name evidence="6" type="primary">hxpB</name>
    <name evidence="6" type="ORF">G3R48_14125</name>
</gene>
<evidence type="ECO:0000313" key="6">
    <source>
        <dbReference type="EMBL" id="MBR9729113.1"/>
    </source>
</evidence>
<accession>A0ABS5I512</accession>
<dbReference type="NCBIfam" id="TIGR01509">
    <property type="entry name" value="HAD-SF-IA-v3"/>
    <property type="match status" value="1"/>
</dbReference>
<keyword evidence="7" id="KW-1185">Reference proteome</keyword>
<dbReference type="Pfam" id="PF13419">
    <property type="entry name" value="HAD_2"/>
    <property type="match status" value="1"/>
</dbReference>
<evidence type="ECO:0000256" key="1">
    <source>
        <dbReference type="ARBA" id="ARBA00001946"/>
    </source>
</evidence>
<name>A0ABS5I512_9GAMM</name>
<evidence type="ECO:0000256" key="3">
    <source>
        <dbReference type="ARBA" id="ARBA00022723"/>
    </source>
</evidence>
<dbReference type="InterPro" id="IPR041492">
    <property type="entry name" value="HAD_2"/>
</dbReference>
<dbReference type="RefSeq" id="WP_153665699.1">
    <property type="nucleotide sequence ID" value="NZ_JAAIKR010000015.1"/>
</dbReference>
<dbReference type="InterPro" id="IPR023214">
    <property type="entry name" value="HAD_sf"/>
</dbReference>
<comment type="similarity">
    <text evidence="2">Belongs to the HAD-like hydrolase superfamily. CbbY/CbbZ/Gph/YieH family.</text>
</comment>
<comment type="caution">
    <text evidence="6">The sequence shown here is derived from an EMBL/GenBank/DDBJ whole genome shotgun (WGS) entry which is preliminary data.</text>
</comment>
<comment type="cofactor">
    <cofactor evidence="1">
        <name>Mg(2+)</name>
        <dbReference type="ChEBI" id="CHEBI:18420"/>
    </cofactor>
</comment>
<organism evidence="6 7">
    <name type="scientific">Shewanella intestini</name>
    <dbReference type="NCBI Taxonomy" id="2017544"/>
    <lineage>
        <taxon>Bacteria</taxon>
        <taxon>Pseudomonadati</taxon>
        <taxon>Pseudomonadota</taxon>
        <taxon>Gammaproteobacteria</taxon>
        <taxon>Alteromonadales</taxon>
        <taxon>Shewanellaceae</taxon>
        <taxon>Shewanella</taxon>
    </lineage>
</organism>
<sequence>MNIKAIIFDMDGVIIDSEPAWQAAELAVFNQLGLHLQPTDVEQTIGLRIDQVVDYWQQRKPWQPYNNQQTAQDITAKVVAYISEQGQALTGIEQALKWSKENGLKIGLATSSPRYIIDAVLEKLQLNNTFNAITSAEHLPYGKPHPEVYLNCASALNVNPQHCIAIEDSFNGLVAARAANMQTIAIPEARFAHESTWSIAHHQLKDANTISSTLTAYYHLG</sequence>
<dbReference type="InterPro" id="IPR036412">
    <property type="entry name" value="HAD-like_sf"/>
</dbReference>